<dbReference type="Pfam" id="PF21780">
    <property type="entry name" value="DUF6875"/>
    <property type="match status" value="1"/>
</dbReference>
<evidence type="ECO:0000313" key="3">
    <source>
        <dbReference type="Proteomes" id="UP001140076"/>
    </source>
</evidence>
<evidence type="ECO:0000313" key="2">
    <source>
        <dbReference type="EMBL" id="MDA0565732.1"/>
    </source>
</evidence>
<organism evidence="2 3">
    <name type="scientific">Streptomonospora mangrovi</name>
    <dbReference type="NCBI Taxonomy" id="2883123"/>
    <lineage>
        <taxon>Bacteria</taxon>
        <taxon>Bacillati</taxon>
        <taxon>Actinomycetota</taxon>
        <taxon>Actinomycetes</taxon>
        <taxon>Streptosporangiales</taxon>
        <taxon>Nocardiopsidaceae</taxon>
        <taxon>Streptomonospora</taxon>
    </lineage>
</organism>
<gene>
    <name evidence="2" type="ORF">LG943_15620</name>
</gene>
<keyword evidence="3" id="KW-1185">Reference proteome</keyword>
<dbReference type="InterPro" id="IPR049240">
    <property type="entry name" value="DUF6875"/>
</dbReference>
<dbReference type="EMBL" id="JAJAQC010000025">
    <property type="protein sequence ID" value="MDA0565732.1"/>
    <property type="molecule type" value="Genomic_DNA"/>
</dbReference>
<dbReference type="AlphaFoldDB" id="A0A9X3NL70"/>
<reference evidence="2" key="1">
    <citation type="submission" date="2021-10" db="EMBL/GenBank/DDBJ databases">
        <title>Streptomonospora sp. nov., isolated from mangrove soil.</title>
        <authorList>
            <person name="Chen X."/>
            <person name="Ge X."/>
            <person name="Liu W."/>
        </authorList>
    </citation>
    <scope>NUCLEOTIDE SEQUENCE</scope>
    <source>
        <strain evidence="2">S1-112</strain>
    </source>
</reference>
<protein>
    <recommendedName>
        <fullName evidence="1">DUF6875 domain-containing protein</fullName>
    </recommendedName>
</protein>
<name>A0A9X3NL70_9ACTN</name>
<feature type="domain" description="DUF6875" evidence="1">
    <location>
        <begin position="1"/>
        <end position="167"/>
    </location>
</feature>
<dbReference type="Proteomes" id="UP001140076">
    <property type="component" value="Unassembled WGS sequence"/>
</dbReference>
<comment type="caution">
    <text evidence="2">The sequence shown here is derived from an EMBL/GenBank/DDBJ whole genome shotgun (WGS) entry which is preliminary data.</text>
</comment>
<evidence type="ECO:0000259" key="1">
    <source>
        <dbReference type="Pfam" id="PF21780"/>
    </source>
</evidence>
<sequence length="189" mass="21516">MKSFLTTPHPDIGRKGAVCPFVEPAMRGRTLHIQHRRLPPDAAPAHISALVEDMVHTFATARWNHPNKTLHALVTVIDGLPPHRTTVLDDAHPLIKPSLVRRRLMLGQFHPTCPETAARNPDFPVSQSPVPLLALRHMAFHDILFLHHDPAYFTAYAQTYGHRYRRSTIPDPHFTDLYTRACRTWDITP</sequence>
<proteinExistence type="predicted"/>
<accession>A0A9X3NL70</accession>